<evidence type="ECO:0000313" key="8">
    <source>
        <dbReference type="Proteomes" id="UP000036987"/>
    </source>
</evidence>
<dbReference type="GO" id="GO:0006749">
    <property type="term" value="P:glutathione metabolic process"/>
    <property type="evidence" value="ECO:0000318"/>
    <property type="project" value="GO_Central"/>
</dbReference>
<dbReference type="GO" id="GO:0004364">
    <property type="term" value="F:glutathione transferase activity"/>
    <property type="evidence" value="ECO:0000318"/>
    <property type="project" value="GO_Central"/>
</dbReference>
<dbReference type="InterPro" id="IPR040079">
    <property type="entry name" value="Glutathione_S-Trfase"/>
</dbReference>
<dbReference type="FunFam" id="1.20.1050.10:FF:000004">
    <property type="entry name" value="Glutathione S-transferase F2"/>
    <property type="match status" value="1"/>
</dbReference>
<protein>
    <recommendedName>
        <fullName evidence="2">glutathione transferase</fullName>
        <ecNumber evidence="2">2.5.1.18</ecNumber>
    </recommendedName>
</protein>
<dbReference type="EMBL" id="LFYR01000728">
    <property type="protein sequence ID" value="KMZ70432.1"/>
    <property type="molecule type" value="Genomic_DNA"/>
</dbReference>
<comment type="catalytic activity">
    <reaction evidence="4">
        <text>RX + glutathione = an S-substituted glutathione + a halide anion + H(+)</text>
        <dbReference type="Rhea" id="RHEA:16437"/>
        <dbReference type="ChEBI" id="CHEBI:15378"/>
        <dbReference type="ChEBI" id="CHEBI:16042"/>
        <dbReference type="ChEBI" id="CHEBI:17792"/>
        <dbReference type="ChEBI" id="CHEBI:57925"/>
        <dbReference type="ChEBI" id="CHEBI:90779"/>
        <dbReference type="EC" id="2.5.1.18"/>
    </reaction>
</comment>
<dbReference type="PROSITE" id="PS50404">
    <property type="entry name" value="GST_NTER"/>
    <property type="match status" value="1"/>
</dbReference>
<accession>A0A0K9PQC4</accession>
<dbReference type="InterPro" id="IPR004045">
    <property type="entry name" value="Glutathione_S-Trfase_N"/>
</dbReference>
<dbReference type="EC" id="2.5.1.18" evidence="2"/>
<dbReference type="InterPro" id="IPR004046">
    <property type="entry name" value="GST_C"/>
</dbReference>
<dbReference type="InterPro" id="IPR010987">
    <property type="entry name" value="Glutathione-S-Trfase_C-like"/>
</dbReference>
<dbReference type="InterPro" id="IPR036282">
    <property type="entry name" value="Glutathione-S-Trfase_C_sf"/>
</dbReference>
<dbReference type="SFLD" id="SFLDG00358">
    <property type="entry name" value="Main_(cytGST)"/>
    <property type="match status" value="1"/>
</dbReference>
<dbReference type="Gene3D" id="1.20.1050.10">
    <property type="match status" value="1"/>
</dbReference>
<evidence type="ECO:0000256" key="3">
    <source>
        <dbReference type="ARBA" id="ARBA00022679"/>
    </source>
</evidence>
<dbReference type="AlphaFoldDB" id="A0A0K9PQC4"/>
<dbReference type="SUPFAM" id="SSF47616">
    <property type="entry name" value="GST C-terminal domain-like"/>
    <property type="match status" value="1"/>
</dbReference>
<organism evidence="7 8">
    <name type="scientific">Zostera marina</name>
    <name type="common">Eelgrass</name>
    <dbReference type="NCBI Taxonomy" id="29655"/>
    <lineage>
        <taxon>Eukaryota</taxon>
        <taxon>Viridiplantae</taxon>
        <taxon>Streptophyta</taxon>
        <taxon>Embryophyta</taxon>
        <taxon>Tracheophyta</taxon>
        <taxon>Spermatophyta</taxon>
        <taxon>Magnoliopsida</taxon>
        <taxon>Liliopsida</taxon>
        <taxon>Zosteraceae</taxon>
        <taxon>Zostera</taxon>
    </lineage>
</organism>
<reference evidence="8" key="1">
    <citation type="journal article" date="2016" name="Nature">
        <title>The genome of the seagrass Zostera marina reveals angiosperm adaptation to the sea.</title>
        <authorList>
            <person name="Olsen J.L."/>
            <person name="Rouze P."/>
            <person name="Verhelst B."/>
            <person name="Lin Y.-C."/>
            <person name="Bayer T."/>
            <person name="Collen J."/>
            <person name="Dattolo E."/>
            <person name="De Paoli E."/>
            <person name="Dittami S."/>
            <person name="Maumus F."/>
            <person name="Michel G."/>
            <person name="Kersting A."/>
            <person name="Lauritano C."/>
            <person name="Lohaus R."/>
            <person name="Toepel M."/>
            <person name="Tonon T."/>
            <person name="Vanneste K."/>
            <person name="Amirebrahimi M."/>
            <person name="Brakel J."/>
            <person name="Bostroem C."/>
            <person name="Chovatia M."/>
            <person name="Grimwood J."/>
            <person name="Jenkins J.W."/>
            <person name="Jueterbock A."/>
            <person name="Mraz A."/>
            <person name="Stam W.T."/>
            <person name="Tice H."/>
            <person name="Bornberg-Bauer E."/>
            <person name="Green P.J."/>
            <person name="Pearson G.A."/>
            <person name="Procaccini G."/>
            <person name="Duarte C.M."/>
            <person name="Schmutz J."/>
            <person name="Reusch T.B.H."/>
            <person name="Van de Peer Y."/>
        </authorList>
    </citation>
    <scope>NUCLEOTIDE SEQUENCE [LARGE SCALE GENOMIC DNA]</scope>
    <source>
        <strain evidence="8">cv. Finnish</strain>
    </source>
</reference>
<dbReference type="OrthoDB" id="422574at2759"/>
<evidence type="ECO:0000256" key="4">
    <source>
        <dbReference type="ARBA" id="ARBA00047960"/>
    </source>
</evidence>
<gene>
    <name evidence="7" type="ORF">ZOSMA_19G00140</name>
</gene>
<keyword evidence="8" id="KW-1185">Reference proteome</keyword>
<dbReference type="PANTHER" id="PTHR43900:SF54">
    <property type="entry name" value="GLUTATHIONE S-TRANSFERASE F12"/>
    <property type="match status" value="1"/>
</dbReference>
<dbReference type="Proteomes" id="UP000036987">
    <property type="component" value="Unassembled WGS sequence"/>
</dbReference>
<dbReference type="InterPro" id="IPR036249">
    <property type="entry name" value="Thioredoxin-like_sf"/>
</dbReference>
<dbReference type="Pfam" id="PF00043">
    <property type="entry name" value="GST_C"/>
    <property type="match status" value="1"/>
</dbReference>
<comment type="caution">
    <text evidence="7">The sequence shown here is derived from an EMBL/GenBank/DDBJ whole genome shotgun (WGS) entry which is preliminary data.</text>
</comment>
<dbReference type="PROSITE" id="PS50405">
    <property type="entry name" value="GST_CTER"/>
    <property type="match status" value="1"/>
</dbReference>
<dbReference type="STRING" id="29655.A0A0K9PQC4"/>
<evidence type="ECO:0000256" key="2">
    <source>
        <dbReference type="ARBA" id="ARBA00012452"/>
    </source>
</evidence>
<dbReference type="SFLD" id="SFLDS00019">
    <property type="entry name" value="Glutathione_Transferase_(cytos"/>
    <property type="match status" value="1"/>
</dbReference>
<dbReference type="GO" id="GO:0009636">
    <property type="term" value="P:response to toxic substance"/>
    <property type="evidence" value="ECO:0007669"/>
    <property type="project" value="UniProtKB-ARBA"/>
</dbReference>
<dbReference type="GO" id="GO:0043295">
    <property type="term" value="F:glutathione binding"/>
    <property type="evidence" value="ECO:0000318"/>
    <property type="project" value="GO_Central"/>
</dbReference>
<keyword evidence="3 7" id="KW-0808">Transferase</keyword>
<comment type="similarity">
    <text evidence="1">Belongs to the GST superfamily. Phi family.</text>
</comment>
<dbReference type="Gene3D" id="3.40.30.10">
    <property type="entry name" value="Glutaredoxin"/>
    <property type="match status" value="1"/>
</dbReference>
<dbReference type="PANTHER" id="PTHR43900">
    <property type="entry name" value="GLUTATHIONE S-TRANSFERASE RHO"/>
    <property type="match status" value="1"/>
</dbReference>
<dbReference type="GO" id="GO:0005737">
    <property type="term" value="C:cytoplasm"/>
    <property type="evidence" value="ECO:0000318"/>
    <property type="project" value="GO_Central"/>
</dbReference>
<dbReference type="SUPFAM" id="SSF52833">
    <property type="entry name" value="Thioredoxin-like"/>
    <property type="match status" value="1"/>
</dbReference>
<evidence type="ECO:0000256" key="1">
    <source>
        <dbReference type="ARBA" id="ARBA00010128"/>
    </source>
</evidence>
<dbReference type="Pfam" id="PF02798">
    <property type="entry name" value="GST_N"/>
    <property type="match status" value="1"/>
</dbReference>
<name>A0A0K9PQC4_ZOSMR</name>
<evidence type="ECO:0000313" key="7">
    <source>
        <dbReference type="EMBL" id="KMZ70432.1"/>
    </source>
</evidence>
<feature type="domain" description="GST C-terminal" evidence="6">
    <location>
        <begin position="59"/>
        <end position="165"/>
    </location>
</feature>
<evidence type="ECO:0000259" key="6">
    <source>
        <dbReference type="PROSITE" id="PS50405"/>
    </source>
</evidence>
<proteinExistence type="inferred from homology"/>
<dbReference type="OMA" id="QWIDIEA"/>
<feature type="domain" description="GST N-terminal" evidence="5">
    <location>
        <begin position="1"/>
        <end position="52"/>
    </location>
</feature>
<evidence type="ECO:0000259" key="5">
    <source>
        <dbReference type="PROSITE" id="PS50404"/>
    </source>
</evidence>
<sequence>MYQTWQEPVHRISSKNMQEPFGKVPCIEDGDFRLYESRAIARYYAAKYAGQGTELLGNTLEDRAKVDQWIDIEAMSYDPLVFPIVFNIVILPHLGKSSDISVVNSSVEKLNTLLDVYEHRLSKTKYLAGDKFSLADLVHIPATRRLLENCNLGYLFEGRKHVKAW</sequence>